<dbReference type="InterPro" id="IPR000014">
    <property type="entry name" value="PAS"/>
</dbReference>
<keyword evidence="7" id="KW-0547">Nucleotide-binding</keyword>
<feature type="modified residue" description="4-aspartylphosphate" evidence="13">
    <location>
        <position position="1279"/>
    </location>
</feature>
<comment type="catalytic activity">
    <reaction evidence="1">
        <text>ATP + protein L-histidine = ADP + protein N-phospho-L-histidine.</text>
        <dbReference type="EC" id="2.7.13.3"/>
    </reaction>
</comment>
<keyword evidence="8" id="KW-0067">ATP-binding</keyword>
<keyword evidence="10" id="KW-0902">Two-component regulatory system</keyword>
<feature type="domain" description="PAS" evidence="17">
    <location>
        <begin position="431"/>
        <end position="503"/>
    </location>
</feature>
<keyword evidence="21" id="KW-1185">Reference proteome</keyword>
<evidence type="ECO:0000256" key="8">
    <source>
        <dbReference type="ARBA" id="ARBA00022840"/>
    </source>
</evidence>
<evidence type="ECO:0000256" key="3">
    <source>
        <dbReference type="ARBA" id="ARBA00012438"/>
    </source>
</evidence>
<feature type="domain" description="Response regulatory" evidence="16">
    <location>
        <begin position="1228"/>
        <end position="1345"/>
    </location>
</feature>
<dbReference type="NCBIfam" id="TIGR00229">
    <property type="entry name" value="sensory_box"/>
    <property type="match status" value="4"/>
</dbReference>
<dbReference type="Gene3D" id="1.10.287.130">
    <property type="match status" value="1"/>
</dbReference>
<accession>A0ABV8CQJ5</accession>
<evidence type="ECO:0000313" key="20">
    <source>
        <dbReference type="EMBL" id="MFC3914046.1"/>
    </source>
</evidence>
<keyword evidence="11 14" id="KW-0472">Membrane</keyword>
<evidence type="ECO:0000256" key="14">
    <source>
        <dbReference type="SAM" id="Phobius"/>
    </source>
</evidence>
<dbReference type="PROSITE" id="PS50109">
    <property type="entry name" value="HIS_KIN"/>
    <property type="match status" value="1"/>
</dbReference>
<protein>
    <recommendedName>
        <fullName evidence="3">histidine kinase</fullName>
        <ecNumber evidence="3">2.7.13.3</ecNumber>
    </recommendedName>
</protein>
<dbReference type="InterPro" id="IPR008207">
    <property type="entry name" value="Sig_transdc_His_kin_Hpt_dom"/>
</dbReference>
<dbReference type="SMART" id="SM00387">
    <property type="entry name" value="HATPase_c"/>
    <property type="match status" value="1"/>
</dbReference>
<feature type="transmembrane region" description="Helical" evidence="14">
    <location>
        <begin position="200"/>
        <end position="230"/>
    </location>
</feature>
<dbReference type="PANTHER" id="PTHR45339:SF1">
    <property type="entry name" value="HYBRID SIGNAL TRANSDUCTION HISTIDINE KINASE J"/>
    <property type="match status" value="1"/>
</dbReference>
<evidence type="ECO:0000259" key="16">
    <source>
        <dbReference type="PROSITE" id="PS50110"/>
    </source>
</evidence>
<feature type="domain" description="PAC" evidence="18">
    <location>
        <begin position="506"/>
        <end position="558"/>
    </location>
</feature>
<evidence type="ECO:0000259" key="19">
    <source>
        <dbReference type="PROSITE" id="PS50894"/>
    </source>
</evidence>
<proteinExistence type="predicted"/>
<dbReference type="PROSITE" id="PS50113">
    <property type="entry name" value="PAC"/>
    <property type="match status" value="4"/>
</dbReference>
<dbReference type="Pfam" id="PF00512">
    <property type="entry name" value="HisKA"/>
    <property type="match status" value="1"/>
</dbReference>
<name>A0ABV8CQJ5_9GAMM</name>
<dbReference type="Proteomes" id="UP001595692">
    <property type="component" value="Unassembled WGS sequence"/>
</dbReference>
<feature type="transmembrane region" description="Helical" evidence="14">
    <location>
        <begin position="84"/>
        <end position="105"/>
    </location>
</feature>
<dbReference type="InterPro" id="IPR000700">
    <property type="entry name" value="PAS-assoc_C"/>
</dbReference>
<dbReference type="InterPro" id="IPR001789">
    <property type="entry name" value="Sig_transdc_resp-reg_receiver"/>
</dbReference>
<dbReference type="InterPro" id="IPR003661">
    <property type="entry name" value="HisK_dim/P_dom"/>
</dbReference>
<dbReference type="InterPro" id="IPR005467">
    <property type="entry name" value="His_kinase_dom"/>
</dbReference>
<feature type="domain" description="PAC" evidence="18">
    <location>
        <begin position="636"/>
        <end position="686"/>
    </location>
</feature>
<dbReference type="Gene3D" id="2.10.70.100">
    <property type="match status" value="1"/>
</dbReference>
<organism evidence="20 21">
    <name type="scientific">Pseudaeromonas sharmana</name>
    <dbReference type="NCBI Taxonomy" id="328412"/>
    <lineage>
        <taxon>Bacteria</taxon>
        <taxon>Pseudomonadati</taxon>
        <taxon>Pseudomonadota</taxon>
        <taxon>Gammaproteobacteria</taxon>
        <taxon>Aeromonadales</taxon>
        <taxon>Aeromonadaceae</taxon>
        <taxon>Pseudaeromonas</taxon>
    </lineage>
</organism>
<feature type="transmembrane region" description="Helical" evidence="14">
    <location>
        <begin position="16"/>
        <end position="38"/>
    </location>
</feature>
<evidence type="ECO:0000256" key="4">
    <source>
        <dbReference type="ARBA" id="ARBA00022475"/>
    </source>
</evidence>
<comment type="subcellular location">
    <subcellularLocation>
        <location evidence="2">Cell membrane</location>
        <topology evidence="2">Multi-pass membrane protein</topology>
    </subcellularLocation>
</comment>
<evidence type="ECO:0000256" key="9">
    <source>
        <dbReference type="ARBA" id="ARBA00022989"/>
    </source>
</evidence>
<dbReference type="CDD" id="cd00088">
    <property type="entry name" value="HPT"/>
    <property type="match status" value="1"/>
</dbReference>
<dbReference type="EMBL" id="JBHSAF010000014">
    <property type="protein sequence ID" value="MFC3914046.1"/>
    <property type="molecule type" value="Genomic_DNA"/>
</dbReference>
<evidence type="ECO:0000256" key="5">
    <source>
        <dbReference type="ARBA" id="ARBA00022553"/>
    </source>
</evidence>
<dbReference type="CDD" id="cd00082">
    <property type="entry name" value="HisKA"/>
    <property type="match status" value="1"/>
</dbReference>
<reference evidence="21" key="1">
    <citation type="journal article" date="2019" name="Int. J. Syst. Evol. Microbiol.">
        <title>The Global Catalogue of Microorganisms (GCM) 10K type strain sequencing project: providing services to taxonomists for standard genome sequencing and annotation.</title>
        <authorList>
            <consortium name="The Broad Institute Genomics Platform"/>
            <consortium name="The Broad Institute Genome Sequencing Center for Infectious Disease"/>
            <person name="Wu L."/>
            <person name="Ma J."/>
        </authorList>
    </citation>
    <scope>NUCLEOTIDE SEQUENCE [LARGE SCALE GENOMIC DNA]</scope>
    <source>
        <strain evidence="21">CCUG 54939</strain>
    </source>
</reference>
<feature type="transmembrane region" description="Helical" evidence="14">
    <location>
        <begin position="160"/>
        <end position="179"/>
    </location>
</feature>
<dbReference type="SMART" id="SM00086">
    <property type="entry name" value="PAC"/>
    <property type="match status" value="4"/>
</dbReference>
<dbReference type="Gene3D" id="3.30.565.10">
    <property type="entry name" value="Histidine kinase-like ATPase, C-terminal domain"/>
    <property type="match status" value="1"/>
</dbReference>
<comment type="caution">
    <text evidence="20">The sequence shown here is derived from an EMBL/GenBank/DDBJ whole genome shotgun (WGS) entry which is preliminary data.</text>
</comment>
<dbReference type="PROSITE" id="PS50112">
    <property type="entry name" value="PAS"/>
    <property type="match status" value="4"/>
</dbReference>
<dbReference type="PANTHER" id="PTHR45339">
    <property type="entry name" value="HYBRID SIGNAL TRANSDUCTION HISTIDINE KINASE J"/>
    <property type="match status" value="1"/>
</dbReference>
<dbReference type="PROSITE" id="PS50894">
    <property type="entry name" value="HPT"/>
    <property type="match status" value="1"/>
</dbReference>
<evidence type="ECO:0000256" key="7">
    <source>
        <dbReference type="ARBA" id="ARBA00022741"/>
    </source>
</evidence>
<evidence type="ECO:0000259" key="18">
    <source>
        <dbReference type="PROSITE" id="PS50113"/>
    </source>
</evidence>
<keyword evidence="9 14" id="KW-1133">Transmembrane helix</keyword>
<dbReference type="PROSITE" id="PS50110">
    <property type="entry name" value="RESPONSE_REGULATORY"/>
    <property type="match status" value="1"/>
</dbReference>
<dbReference type="CDD" id="cd00130">
    <property type="entry name" value="PAS"/>
    <property type="match status" value="4"/>
</dbReference>
<gene>
    <name evidence="20" type="ORF">ACFOSS_11275</name>
</gene>
<feature type="domain" description="PAC" evidence="18">
    <location>
        <begin position="776"/>
        <end position="828"/>
    </location>
</feature>
<dbReference type="Gene3D" id="1.20.120.160">
    <property type="entry name" value="HPT domain"/>
    <property type="match status" value="1"/>
</dbReference>
<evidence type="ECO:0000256" key="6">
    <source>
        <dbReference type="ARBA" id="ARBA00022692"/>
    </source>
</evidence>
<evidence type="ECO:0000256" key="13">
    <source>
        <dbReference type="PROSITE-ProRule" id="PRU00169"/>
    </source>
</evidence>
<dbReference type="InterPro" id="IPR013655">
    <property type="entry name" value="PAS_fold_3"/>
</dbReference>
<dbReference type="EC" id="2.7.13.3" evidence="3"/>
<evidence type="ECO:0000256" key="11">
    <source>
        <dbReference type="ARBA" id="ARBA00023136"/>
    </source>
</evidence>
<dbReference type="SUPFAM" id="SSF52172">
    <property type="entry name" value="CheY-like"/>
    <property type="match status" value="1"/>
</dbReference>
<evidence type="ECO:0000259" key="17">
    <source>
        <dbReference type="PROSITE" id="PS50112"/>
    </source>
</evidence>
<dbReference type="InterPro" id="IPR011006">
    <property type="entry name" value="CheY-like_superfamily"/>
</dbReference>
<evidence type="ECO:0000256" key="2">
    <source>
        <dbReference type="ARBA" id="ARBA00004651"/>
    </source>
</evidence>
<sequence length="1573" mass="173497">MWRKGGLSIPARDLYMGLWLLIGTVAGGHLALICHIPGSETIGQLLAFVMLLRWQFSRAGNLIVAYALAAAALVLTQQPLGLPAFWFVVAHLAGLGVAAATWRPVRPLQDEQIDQLMTLKLLACFVLLALPTTLAIEALVRLAHPSPLAQPSAMMPLEALFLRWLERSFTALCLLIPLLKTNRRRLLRLCHWPAARHYIAAWLLALLIALPILLLNSHPFIYLTFGLAFIVFRHGAFFASCTTMLTFFCLVFLVRTGLMPKPLAISQMGSIPFWIATSLTLFSLQLIGLMSELMSRSAHRGHESEARMRGALEFAATGFALTTLDGVIIEANACLCQLLGYQREELLGKMAPELSHPEDLEQAQTSLRQLQNGEIDHYTFEKRYLRKGGLAVWVNVRVSVLRYANGHPYELIIQVDDISERKAADEALRDQANRLRLALSIAHAGAWEWHLDGTEHWWTEEVYHIIGCQRSETIPSQAVWMQAVHPEDRPRLEAVIAAAIAERHGYCEMYRLIRRDGAVIWIEDHAELEYNEQGEVTRIYGVSQDVTERALIEQAIQHSENRLRAILDCAVDAIVTMDSHSRIHSFNAAAEQMFGYRESEVIGEDIALLMPSPHKERHASYVRRYQETGNTTLMGTRRELMACHRSGRLFPIELSVAEISSNGERFYTGMMRDISAHKAAEQALLSARAELQGVINAASEIAIIVTNAEGMITLFNSGAERMLGYEASEVVGLRTPLFLHDLQEVVSRGLALTEEAGHPVSGFAVFVSQAIRHGHEVREWSFIRKDRSRLTVLMTVTPIRDTDGLISGFLSIAKDISPLKQTQSELLLAKEQAEAASRAKSAFLANMSHEIRTPLNAVLGMAYLLDGTPLEGQQRQYVHMISSAGRSLLQILNDILDFSKIEAGRMELSPAEFNLDEMIEGLAGIMAVSAGNKELALYIAVDPALPRVWIADGLRLQQILLNLLGNAIKFTQHGHVMLTIQPAPAALDAAHQCTVRFEVTDTGIGMTAQQTSRLFVPFTQADTSTTRQFGGTGLGLAISRRLAEMMGGQIDVHSQAGAGSCFTVIVPMMPGRPSATPLPLARTMAWLLCLSDTAYRCHQQTLQTLGADCQRVTQIDELANLPAQAQPSLLLIDIPLADTRAWLQLARVLPTLTLPTIILCHLAEKTRLPEFVDDRRYRILTQPLTCRSLLAVTEEVQLSVATSATPPSPPLPTIVTTDSVAPRLQGRHLLLVEDNEVNQLIACRILTSHGAEVDVAGNGIEALNLLRAHPTRYALVLMDVQMPLMDGYMATQAIRQELGLTIPILAMTAGVMSSEQQACRQVGMNDIIAKPIDVDAMLATLQRYLAPDSAAVPDEATTPPTACYETDVGASSPLDERSCDLQGLHTLLGDDEALVSRLLTQFQHESQQLHAQLLAVLEQQDKETAARIVHTLKGHAGTLGAQRLARLARQIEQSIRGHTALDHSNLLPELFAALDELRGDIDHWLTEHADLAALPAAINDDMATDRLLQRFVQQLAEQNLAALDQFDALRGYLLPRLGEELFSTFTHAVETLAFADALALLRQSPLAPLIPAD</sequence>
<dbReference type="CDD" id="cd17546">
    <property type="entry name" value="REC_hyHK_CKI1_RcsC-like"/>
    <property type="match status" value="1"/>
</dbReference>
<dbReference type="SMART" id="SM00073">
    <property type="entry name" value="HPT"/>
    <property type="match status" value="1"/>
</dbReference>
<dbReference type="InterPro" id="IPR004358">
    <property type="entry name" value="Sig_transdc_His_kin-like_C"/>
</dbReference>
<dbReference type="Pfam" id="PF01627">
    <property type="entry name" value="Hpt"/>
    <property type="match status" value="1"/>
</dbReference>
<feature type="domain" description="PAS" evidence="17">
    <location>
        <begin position="304"/>
        <end position="374"/>
    </location>
</feature>
<dbReference type="SUPFAM" id="SSF55874">
    <property type="entry name" value="ATPase domain of HSP90 chaperone/DNA topoisomerase II/histidine kinase"/>
    <property type="match status" value="1"/>
</dbReference>
<dbReference type="SMART" id="SM00448">
    <property type="entry name" value="REC"/>
    <property type="match status" value="1"/>
</dbReference>
<dbReference type="InterPro" id="IPR003594">
    <property type="entry name" value="HATPase_dom"/>
</dbReference>
<feature type="transmembrane region" description="Helical" evidence="14">
    <location>
        <begin position="270"/>
        <end position="290"/>
    </location>
</feature>
<dbReference type="Pfam" id="PF00989">
    <property type="entry name" value="PAS"/>
    <property type="match status" value="1"/>
</dbReference>
<keyword evidence="4" id="KW-1003">Cell membrane</keyword>
<dbReference type="SMART" id="SM00091">
    <property type="entry name" value="PAS"/>
    <property type="match status" value="4"/>
</dbReference>
<feature type="modified residue" description="Phosphohistidine" evidence="12">
    <location>
        <position position="1430"/>
    </location>
</feature>
<feature type="transmembrane region" description="Helical" evidence="14">
    <location>
        <begin position="117"/>
        <end position="140"/>
    </location>
</feature>
<evidence type="ECO:0000256" key="12">
    <source>
        <dbReference type="PROSITE-ProRule" id="PRU00110"/>
    </source>
</evidence>
<dbReference type="PRINTS" id="PR00344">
    <property type="entry name" value="BCTRLSENSOR"/>
</dbReference>
<dbReference type="SUPFAM" id="SSF47384">
    <property type="entry name" value="Homodimeric domain of signal transducing histidine kinase"/>
    <property type="match status" value="1"/>
</dbReference>
<dbReference type="Gene3D" id="3.40.50.2300">
    <property type="match status" value="1"/>
</dbReference>
<feature type="domain" description="PAS" evidence="17">
    <location>
        <begin position="559"/>
        <end position="629"/>
    </location>
</feature>
<dbReference type="RefSeq" id="WP_377152516.1">
    <property type="nucleotide sequence ID" value="NZ_JBHSAF010000014.1"/>
</dbReference>
<evidence type="ECO:0000256" key="1">
    <source>
        <dbReference type="ARBA" id="ARBA00000085"/>
    </source>
</evidence>
<dbReference type="SMART" id="SM00388">
    <property type="entry name" value="HisKA"/>
    <property type="match status" value="1"/>
</dbReference>
<evidence type="ECO:0000259" key="15">
    <source>
        <dbReference type="PROSITE" id="PS50109"/>
    </source>
</evidence>
<keyword evidence="5 13" id="KW-0597">Phosphoprotein</keyword>
<feature type="domain" description="PAS" evidence="17">
    <location>
        <begin position="687"/>
        <end position="732"/>
    </location>
</feature>
<dbReference type="InterPro" id="IPR036097">
    <property type="entry name" value="HisK_dim/P_sf"/>
</dbReference>
<dbReference type="Pfam" id="PF13426">
    <property type="entry name" value="PAS_9"/>
    <property type="match status" value="1"/>
</dbReference>
<dbReference type="SUPFAM" id="SSF55785">
    <property type="entry name" value="PYP-like sensor domain (PAS domain)"/>
    <property type="match status" value="4"/>
</dbReference>
<dbReference type="CDD" id="cd16922">
    <property type="entry name" value="HATPase_EvgS-ArcB-TorS-like"/>
    <property type="match status" value="1"/>
</dbReference>
<dbReference type="Pfam" id="PF08447">
    <property type="entry name" value="PAS_3"/>
    <property type="match status" value="2"/>
</dbReference>
<evidence type="ECO:0000313" key="21">
    <source>
        <dbReference type="Proteomes" id="UP001595692"/>
    </source>
</evidence>
<dbReference type="InterPro" id="IPR036890">
    <property type="entry name" value="HATPase_C_sf"/>
</dbReference>
<dbReference type="Gene3D" id="3.30.450.20">
    <property type="entry name" value="PAS domain"/>
    <property type="match status" value="4"/>
</dbReference>
<feature type="domain" description="PAC" evidence="18">
    <location>
        <begin position="378"/>
        <end position="430"/>
    </location>
</feature>
<evidence type="ECO:0000256" key="10">
    <source>
        <dbReference type="ARBA" id="ARBA00023012"/>
    </source>
</evidence>
<dbReference type="Pfam" id="PF02518">
    <property type="entry name" value="HATPase_c"/>
    <property type="match status" value="1"/>
</dbReference>
<feature type="transmembrane region" description="Helical" evidence="14">
    <location>
        <begin position="59"/>
        <end position="78"/>
    </location>
</feature>
<keyword evidence="6 14" id="KW-0812">Transmembrane</keyword>
<feature type="domain" description="HPt" evidence="19">
    <location>
        <begin position="1391"/>
        <end position="1484"/>
    </location>
</feature>
<dbReference type="Pfam" id="PF00072">
    <property type="entry name" value="Response_reg"/>
    <property type="match status" value="1"/>
</dbReference>
<dbReference type="InterPro" id="IPR035965">
    <property type="entry name" value="PAS-like_dom_sf"/>
</dbReference>
<dbReference type="SUPFAM" id="SSF47226">
    <property type="entry name" value="Histidine-containing phosphotransfer domain, HPT domain"/>
    <property type="match status" value="1"/>
</dbReference>
<feature type="transmembrane region" description="Helical" evidence="14">
    <location>
        <begin position="236"/>
        <end position="258"/>
    </location>
</feature>
<dbReference type="InterPro" id="IPR001610">
    <property type="entry name" value="PAC"/>
</dbReference>
<dbReference type="InterPro" id="IPR013767">
    <property type="entry name" value="PAS_fold"/>
</dbReference>
<dbReference type="InterPro" id="IPR036641">
    <property type="entry name" value="HPT_dom_sf"/>
</dbReference>
<feature type="domain" description="Histidine kinase" evidence="15">
    <location>
        <begin position="846"/>
        <end position="1070"/>
    </location>
</feature>